<name>A0A502GDZ5_9PROT</name>
<evidence type="ECO:0000256" key="3">
    <source>
        <dbReference type="ARBA" id="ARBA00022553"/>
    </source>
</evidence>
<dbReference type="Pfam" id="PF02518">
    <property type="entry name" value="HATPase_c"/>
    <property type="match status" value="1"/>
</dbReference>
<dbReference type="InterPro" id="IPR004358">
    <property type="entry name" value="Sig_transdc_His_kin-like_C"/>
</dbReference>
<evidence type="ECO:0000256" key="6">
    <source>
        <dbReference type="SAM" id="Phobius"/>
    </source>
</evidence>
<evidence type="ECO:0000259" key="7">
    <source>
        <dbReference type="PROSITE" id="PS50109"/>
    </source>
</evidence>
<feature type="transmembrane region" description="Helical" evidence="6">
    <location>
        <begin position="20"/>
        <end position="40"/>
    </location>
</feature>
<dbReference type="OrthoDB" id="8477705at2"/>
<dbReference type="PROSITE" id="PS50109">
    <property type="entry name" value="HIS_KIN"/>
    <property type="match status" value="1"/>
</dbReference>
<dbReference type="InterPro" id="IPR036890">
    <property type="entry name" value="HATPase_C_sf"/>
</dbReference>
<dbReference type="InterPro" id="IPR003661">
    <property type="entry name" value="HisK_dim/P_dom"/>
</dbReference>
<dbReference type="InterPro" id="IPR036097">
    <property type="entry name" value="HisK_dim/P_sf"/>
</dbReference>
<dbReference type="EMBL" id="RCZP01000003">
    <property type="protein sequence ID" value="TPG59540.1"/>
    <property type="molecule type" value="Genomic_DNA"/>
</dbReference>
<sequence>MRLYLLLDRLRLPLGYAGKFFLVAFVATHLPLVAAVLLLLREGRPDWTLVGVLLAATVAGLALAVAGIHALLAPVRESTRALGDFAVSGALPELPLGHADTAGRLMGVTQGTLAALDTALTAARGAQREALEAARRRERAMTEVTHELRTPLNAVLGFAELLQMQAHGPLGHRRYAEFAEDIAEGGRHMLALIEDVQRFSALREGRESLRLGPVEIGVPAQRAARLLRAEAAARGVEIAVRVPPGLSAMADPQSLLQILLNLVGNAAKYAGRGSHVAIEAAREGGQVVVRVTDDGAGMDEPGLRLAMEPFGRLSNTPERGTGLGLPLASALVELQGGRFVLESVPGQGTTAHFTLPAPRRAG</sequence>
<dbReference type="SMART" id="SM00388">
    <property type="entry name" value="HisKA"/>
    <property type="match status" value="1"/>
</dbReference>
<dbReference type="PANTHER" id="PTHR43047">
    <property type="entry name" value="TWO-COMPONENT HISTIDINE PROTEIN KINASE"/>
    <property type="match status" value="1"/>
</dbReference>
<dbReference type="SUPFAM" id="SSF55874">
    <property type="entry name" value="ATPase domain of HSP90 chaperone/DNA topoisomerase II/histidine kinase"/>
    <property type="match status" value="1"/>
</dbReference>
<dbReference type="EC" id="2.7.13.3" evidence="2"/>
<protein>
    <recommendedName>
        <fullName evidence="2">histidine kinase</fullName>
        <ecNumber evidence="2">2.7.13.3</ecNumber>
    </recommendedName>
</protein>
<evidence type="ECO:0000313" key="9">
    <source>
        <dbReference type="Proteomes" id="UP000317078"/>
    </source>
</evidence>
<dbReference type="GO" id="GO:0009927">
    <property type="term" value="F:histidine phosphotransfer kinase activity"/>
    <property type="evidence" value="ECO:0007669"/>
    <property type="project" value="TreeGrafter"/>
</dbReference>
<keyword evidence="5 8" id="KW-0418">Kinase</keyword>
<feature type="transmembrane region" description="Helical" evidence="6">
    <location>
        <begin position="47"/>
        <end position="72"/>
    </location>
</feature>
<dbReference type="CDD" id="cd00082">
    <property type="entry name" value="HisKA"/>
    <property type="match status" value="1"/>
</dbReference>
<dbReference type="SUPFAM" id="SSF47384">
    <property type="entry name" value="Homodimeric domain of signal transducing histidine kinase"/>
    <property type="match status" value="1"/>
</dbReference>
<comment type="caution">
    <text evidence="8">The sequence shown here is derived from an EMBL/GenBank/DDBJ whole genome shotgun (WGS) entry which is preliminary data.</text>
</comment>
<evidence type="ECO:0000256" key="4">
    <source>
        <dbReference type="ARBA" id="ARBA00022679"/>
    </source>
</evidence>
<keyword evidence="6" id="KW-0812">Transmembrane</keyword>
<evidence type="ECO:0000256" key="2">
    <source>
        <dbReference type="ARBA" id="ARBA00012438"/>
    </source>
</evidence>
<dbReference type="InterPro" id="IPR003594">
    <property type="entry name" value="HATPase_dom"/>
</dbReference>
<comment type="catalytic activity">
    <reaction evidence="1">
        <text>ATP + protein L-histidine = ADP + protein N-phospho-L-histidine.</text>
        <dbReference type="EC" id="2.7.13.3"/>
    </reaction>
</comment>
<reference evidence="8 9" key="1">
    <citation type="journal article" date="2019" name="Environ. Microbiol.">
        <title>Species interactions and distinct microbial communities in high Arctic permafrost affected cryosols are associated with the CH4 and CO2 gas fluxes.</title>
        <authorList>
            <person name="Altshuler I."/>
            <person name="Hamel J."/>
            <person name="Turney S."/>
            <person name="Magnuson E."/>
            <person name="Levesque R."/>
            <person name="Greer C."/>
            <person name="Whyte L.G."/>
        </authorList>
    </citation>
    <scope>NUCLEOTIDE SEQUENCE [LARGE SCALE GENOMIC DNA]</scope>
    <source>
        <strain evidence="8 9">S9.3B</strain>
    </source>
</reference>
<dbReference type="GO" id="GO:0000155">
    <property type="term" value="F:phosphorelay sensor kinase activity"/>
    <property type="evidence" value="ECO:0007669"/>
    <property type="project" value="InterPro"/>
</dbReference>
<accession>A0A502GDZ5</accession>
<keyword evidence="4" id="KW-0808">Transferase</keyword>
<keyword evidence="3" id="KW-0597">Phosphoprotein</keyword>
<dbReference type="AlphaFoldDB" id="A0A502GDZ5"/>
<dbReference type="Pfam" id="PF00512">
    <property type="entry name" value="HisKA"/>
    <property type="match status" value="1"/>
</dbReference>
<dbReference type="GO" id="GO:0005886">
    <property type="term" value="C:plasma membrane"/>
    <property type="evidence" value="ECO:0007669"/>
    <property type="project" value="TreeGrafter"/>
</dbReference>
<keyword evidence="6" id="KW-1133">Transmembrane helix</keyword>
<keyword evidence="6" id="KW-0472">Membrane</keyword>
<dbReference type="Gene3D" id="3.30.565.10">
    <property type="entry name" value="Histidine kinase-like ATPase, C-terminal domain"/>
    <property type="match status" value="1"/>
</dbReference>
<dbReference type="Proteomes" id="UP000317078">
    <property type="component" value="Unassembled WGS sequence"/>
</dbReference>
<dbReference type="RefSeq" id="WP_140881633.1">
    <property type="nucleotide sequence ID" value="NZ_RCZP01000003.1"/>
</dbReference>
<dbReference type="PANTHER" id="PTHR43047:SF72">
    <property type="entry name" value="OSMOSENSING HISTIDINE PROTEIN KINASE SLN1"/>
    <property type="match status" value="1"/>
</dbReference>
<dbReference type="Gene3D" id="1.10.287.130">
    <property type="match status" value="1"/>
</dbReference>
<keyword evidence="9" id="KW-1185">Reference proteome</keyword>
<dbReference type="InterPro" id="IPR005467">
    <property type="entry name" value="His_kinase_dom"/>
</dbReference>
<proteinExistence type="predicted"/>
<evidence type="ECO:0000256" key="5">
    <source>
        <dbReference type="ARBA" id="ARBA00022777"/>
    </source>
</evidence>
<organism evidence="8 9">
    <name type="scientific">Muricoccus nepalensis</name>
    <dbReference type="NCBI Taxonomy" id="1854500"/>
    <lineage>
        <taxon>Bacteria</taxon>
        <taxon>Pseudomonadati</taxon>
        <taxon>Pseudomonadota</taxon>
        <taxon>Alphaproteobacteria</taxon>
        <taxon>Acetobacterales</taxon>
        <taxon>Roseomonadaceae</taxon>
        <taxon>Muricoccus</taxon>
    </lineage>
</organism>
<evidence type="ECO:0000256" key="1">
    <source>
        <dbReference type="ARBA" id="ARBA00000085"/>
    </source>
</evidence>
<gene>
    <name evidence="8" type="ORF">EAH89_04670</name>
</gene>
<dbReference type="PRINTS" id="PR00344">
    <property type="entry name" value="BCTRLSENSOR"/>
</dbReference>
<feature type="domain" description="Histidine kinase" evidence="7">
    <location>
        <begin position="143"/>
        <end position="359"/>
    </location>
</feature>
<evidence type="ECO:0000313" key="8">
    <source>
        <dbReference type="EMBL" id="TPG59540.1"/>
    </source>
</evidence>
<dbReference type="SMART" id="SM00387">
    <property type="entry name" value="HATPase_c"/>
    <property type="match status" value="1"/>
</dbReference>